<dbReference type="GO" id="GO:0071858">
    <property type="term" value="F:corazonin receptor binding"/>
    <property type="evidence" value="ECO:0007669"/>
    <property type="project" value="InterPro"/>
</dbReference>
<evidence type="ECO:0000256" key="6">
    <source>
        <dbReference type="ARBA" id="ARBA00022729"/>
    </source>
</evidence>
<evidence type="ECO:0000256" key="9">
    <source>
        <dbReference type="ARBA" id="ARBA00023320"/>
    </source>
</evidence>
<comment type="similarity">
    <text evidence="2">Belongs to the corazonin family.</text>
</comment>
<sequence>MLHTRTIAVLVVGLIVLVNAQTFQYSRGWTNGKRSSPTEPGANPVFLSRLNQAGLDSLKPNEKALLRRFLHNPCDLRIASLLGNHQSKDLLPGGDLFDSAETSGSTFVLPQFLIDSEEGNAGSSSANSVNGRSVGEALRFKRETPGTLGESRSQIV</sequence>
<dbReference type="KEGG" id="aali:118457733"/>
<dbReference type="GeneID" id="118457733"/>
<comment type="subcellular location">
    <subcellularLocation>
        <location evidence="1">Secreted</location>
    </subcellularLocation>
</comment>
<name>A0A182FWD1_ANOAL</name>
<keyword evidence="4" id="KW-0964">Secreted</keyword>
<protein>
    <recommendedName>
        <fullName evidence="3">Pro-corazonin</fullName>
    </recommendedName>
</protein>
<evidence type="ECO:0000256" key="8">
    <source>
        <dbReference type="ARBA" id="ARBA00023283"/>
    </source>
</evidence>
<evidence type="ECO:0000313" key="10">
    <source>
        <dbReference type="EnsemblMetazoa" id="AALB010867-PA"/>
    </source>
</evidence>
<dbReference type="VEuPathDB" id="VectorBase:AALB010867"/>
<dbReference type="InterPro" id="IPR020190">
    <property type="entry name" value="Procorazonin"/>
</dbReference>
<evidence type="ECO:0000256" key="2">
    <source>
        <dbReference type="ARBA" id="ARBA00009635"/>
    </source>
</evidence>
<dbReference type="Proteomes" id="UP000069272">
    <property type="component" value="Chromosome 2R"/>
</dbReference>
<keyword evidence="6" id="KW-0732">Signal</keyword>
<reference evidence="10" key="2">
    <citation type="submission" date="2022-08" db="UniProtKB">
        <authorList>
            <consortium name="EnsemblMetazoa"/>
        </authorList>
    </citation>
    <scope>IDENTIFICATION</scope>
    <source>
        <strain evidence="10">STECLA/ALBI9_A</strain>
    </source>
</reference>
<dbReference type="GO" id="GO:0045823">
    <property type="term" value="P:positive regulation of heart contraction"/>
    <property type="evidence" value="ECO:0007669"/>
    <property type="project" value="InterPro"/>
</dbReference>
<dbReference type="RefSeq" id="XP_035775420.1">
    <property type="nucleotide sequence ID" value="XM_035919527.1"/>
</dbReference>
<dbReference type="GO" id="GO:0005576">
    <property type="term" value="C:extracellular region"/>
    <property type="evidence" value="ECO:0007669"/>
    <property type="project" value="UniProtKB-SubCell"/>
</dbReference>
<evidence type="ECO:0000256" key="1">
    <source>
        <dbReference type="ARBA" id="ARBA00004613"/>
    </source>
</evidence>
<dbReference type="OrthoDB" id="6436322at2759"/>
<evidence type="ECO:0000256" key="7">
    <source>
        <dbReference type="ARBA" id="ARBA00022815"/>
    </source>
</evidence>
<evidence type="ECO:0000256" key="5">
    <source>
        <dbReference type="ARBA" id="ARBA00022685"/>
    </source>
</evidence>
<keyword evidence="9" id="KW-0527">Neuropeptide</keyword>
<dbReference type="Pfam" id="PF17308">
    <property type="entry name" value="Corazonin"/>
    <property type="match status" value="1"/>
</dbReference>
<dbReference type="VEuPathDB" id="VectorBase:AALB20_027590"/>
<evidence type="ECO:0000256" key="4">
    <source>
        <dbReference type="ARBA" id="ARBA00022525"/>
    </source>
</evidence>
<reference evidence="10 11" key="1">
    <citation type="journal article" date="2017" name="G3 (Bethesda)">
        <title>The Physical Genome Mapping of Anopheles albimanus Corrected Scaffold Misassemblies and Identified Interarm Rearrangements in Genus Anopheles.</title>
        <authorList>
            <person name="Artemov G.N."/>
            <person name="Peery A.N."/>
            <person name="Jiang X."/>
            <person name="Tu Z."/>
            <person name="Stegniy V.N."/>
            <person name="Sharakhova M.V."/>
            <person name="Sharakhov I.V."/>
        </authorList>
    </citation>
    <scope>NUCLEOTIDE SEQUENCE [LARGE SCALE GENOMIC DNA]</scope>
    <source>
        <strain evidence="10 11">ALBI9_A</strain>
    </source>
</reference>
<keyword evidence="5" id="KW-0165">Cleavage on pair of basic residues</keyword>
<keyword evidence="7" id="KW-0027">Amidation</keyword>
<organism evidence="10 11">
    <name type="scientific">Anopheles albimanus</name>
    <name type="common">New world malaria mosquito</name>
    <dbReference type="NCBI Taxonomy" id="7167"/>
    <lineage>
        <taxon>Eukaryota</taxon>
        <taxon>Metazoa</taxon>
        <taxon>Ecdysozoa</taxon>
        <taxon>Arthropoda</taxon>
        <taxon>Hexapoda</taxon>
        <taxon>Insecta</taxon>
        <taxon>Pterygota</taxon>
        <taxon>Neoptera</taxon>
        <taxon>Endopterygota</taxon>
        <taxon>Diptera</taxon>
        <taxon>Nematocera</taxon>
        <taxon>Culicoidea</taxon>
        <taxon>Culicidae</taxon>
        <taxon>Anophelinae</taxon>
        <taxon>Anopheles</taxon>
    </lineage>
</organism>
<keyword evidence="8" id="KW-0873">Pyrrolidone carboxylic acid</keyword>
<evidence type="ECO:0000256" key="3">
    <source>
        <dbReference type="ARBA" id="ARBA00014144"/>
    </source>
</evidence>
<accession>A0A182FWD1</accession>
<proteinExistence type="inferred from homology"/>
<evidence type="ECO:0000313" key="11">
    <source>
        <dbReference type="Proteomes" id="UP000069272"/>
    </source>
</evidence>
<keyword evidence="11" id="KW-1185">Reference proteome</keyword>
<dbReference type="AlphaFoldDB" id="A0A182FWD1"/>
<dbReference type="EnsemblMetazoa" id="AALB010867-RA">
    <property type="protein sequence ID" value="AALB010867-PA"/>
    <property type="gene ID" value="AALB010867"/>
</dbReference>
<dbReference type="GO" id="GO:0007218">
    <property type="term" value="P:neuropeptide signaling pathway"/>
    <property type="evidence" value="ECO:0007669"/>
    <property type="project" value="UniProtKB-KW"/>
</dbReference>